<dbReference type="InParanoid" id="Q026Q9"/>
<dbReference type="KEGG" id="sus:Acid_2020"/>
<proteinExistence type="predicted"/>
<dbReference type="HOGENOM" id="CLU_2587889_0_0_0"/>
<gene>
    <name evidence="1" type="ordered locus">Acid_2020</name>
</gene>
<dbReference type="AlphaFoldDB" id="Q026Q9"/>
<organism evidence="1">
    <name type="scientific">Solibacter usitatus (strain Ellin6076)</name>
    <dbReference type="NCBI Taxonomy" id="234267"/>
    <lineage>
        <taxon>Bacteria</taxon>
        <taxon>Pseudomonadati</taxon>
        <taxon>Acidobacteriota</taxon>
        <taxon>Terriglobia</taxon>
        <taxon>Bryobacterales</taxon>
        <taxon>Solibacteraceae</taxon>
        <taxon>Candidatus Solibacter</taxon>
    </lineage>
</organism>
<dbReference type="STRING" id="234267.Acid_2020"/>
<reference evidence="1" key="1">
    <citation type="submission" date="2006-10" db="EMBL/GenBank/DDBJ databases">
        <title>Complete sequence of Solibacter usitatus Ellin6076.</title>
        <authorList>
            <consortium name="US DOE Joint Genome Institute"/>
            <person name="Copeland A."/>
            <person name="Lucas S."/>
            <person name="Lapidus A."/>
            <person name="Barry K."/>
            <person name="Detter J.C."/>
            <person name="Glavina del Rio T."/>
            <person name="Hammon N."/>
            <person name="Israni S."/>
            <person name="Dalin E."/>
            <person name="Tice H."/>
            <person name="Pitluck S."/>
            <person name="Thompson L.S."/>
            <person name="Brettin T."/>
            <person name="Bruce D."/>
            <person name="Han C."/>
            <person name="Tapia R."/>
            <person name="Gilna P."/>
            <person name="Schmutz J."/>
            <person name="Larimer F."/>
            <person name="Land M."/>
            <person name="Hauser L."/>
            <person name="Kyrpides N."/>
            <person name="Mikhailova N."/>
            <person name="Janssen P.H."/>
            <person name="Kuske C.R."/>
            <person name="Richardson P."/>
        </authorList>
    </citation>
    <scope>NUCLEOTIDE SEQUENCE</scope>
    <source>
        <strain evidence="1">Ellin6076</strain>
    </source>
</reference>
<accession>Q026Q9</accession>
<evidence type="ECO:0000313" key="1">
    <source>
        <dbReference type="EMBL" id="ABJ83010.1"/>
    </source>
</evidence>
<name>Q026Q9_SOLUE</name>
<protein>
    <submittedName>
        <fullName evidence="1">Uncharacterized protein</fullName>
    </submittedName>
</protein>
<sequence>MNHCDFHYSHLLPKKPGILPLEETMTKKCRRCGAEFITRSRIRKRCDTCQTVVSAEKQKKANERLKARRAARRMCLLKAS</sequence>
<dbReference type="EMBL" id="CP000473">
    <property type="protein sequence ID" value="ABJ83010.1"/>
    <property type="molecule type" value="Genomic_DNA"/>
</dbReference>